<keyword evidence="3" id="KW-1185">Reference proteome</keyword>
<dbReference type="AlphaFoldDB" id="A0A917MD45"/>
<dbReference type="Pfam" id="PF09917">
    <property type="entry name" value="DUF2147"/>
    <property type="match status" value="1"/>
</dbReference>
<name>A0A917MD45_9FLAO</name>
<evidence type="ECO:0000259" key="1">
    <source>
        <dbReference type="Pfam" id="PF09917"/>
    </source>
</evidence>
<dbReference type="PANTHER" id="PTHR36919">
    <property type="entry name" value="BLR1215 PROTEIN"/>
    <property type="match status" value="1"/>
</dbReference>
<dbReference type="PANTHER" id="PTHR36919:SF3">
    <property type="entry name" value="BLL5882 PROTEIN"/>
    <property type="match status" value="1"/>
</dbReference>
<reference evidence="2" key="2">
    <citation type="submission" date="2020-09" db="EMBL/GenBank/DDBJ databases">
        <authorList>
            <person name="Sun Q."/>
            <person name="Zhou Y."/>
        </authorList>
    </citation>
    <scope>NUCLEOTIDE SEQUENCE</scope>
    <source>
        <strain evidence="2">CGMCC 1.15763</strain>
    </source>
</reference>
<reference evidence="2" key="1">
    <citation type="journal article" date="2014" name="Int. J. Syst. Evol. Microbiol.">
        <title>Complete genome sequence of Corynebacterium casei LMG S-19264T (=DSM 44701T), isolated from a smear-ripened cheese.</title>
        <authorList>
            <consortium name="US DOE Joint Genome Institute (JGI-PGF)"/>
            <person name="Walter F."/>
            <person name="Albersmeier A."/>
            <person name="Kalinowski J."/>
            <person name="Ruckert C."/>
        </authorList>
    </citation>
    <scope>NUCLEOTIDE SEQUENCE</scope>
    <source>
        <strain evidence="2">CGMCC 1.15763</strain>
    </source>
</reference>
<dbReference type="EMBL" id="BMJW01000002">
    <property type="protein sequence ID" value="GGG97580.1"/>
    <property type="molecule type" value="Genomic_DNA"/>
</dbReference>
<organism evidence="2 3">
    <name type="scientific">Polaribacter pacificus</name>
    <dbReference type="NCBI Taxonomy" id="1775173"/>
    <lineage>
        <taxon>Bacteria</taxon>
        <taxon>Pseudomonadati</taxon>
        <taxon>Bacteroidota</taxon>
        <taxon>Flavobacteriia</taxon>
        <taxon>Flavobacteriales</taxon>
        <taxon>Flavobacteriaceae</taxon>
    </lineage>
</organism>
<evidence type="ECO:0000313" key="3">
    <source>
        <dbReference type="Proteomes" id="UP000633278"/>
    </source>
</evidence>
<gene>
    <name evidence="2" type="ORF">GCM10011416_14490</name>
</gene>
<accession>A0A917MD45</accession>
<feature type="domain" description="DUF2147" evidence="1">
    <location>
        <begin position="23"/>
        <end position="137"/>
    </location>
</feature>
<dbReference type="Gene3D" id="2.40.128.520">
    <property type="match status" value="1"/>
</dbReference>
<sequence length="139" mass="15881">MKYLSILFTMAICITVNGQTIIGQWETFDDKTKDKKAIIEIYKTKNVYYAKIVKSFVGEKDAICETCTGTKKDTPIIGLVIIENLKKDGDEFNGGTILDPENGKTYKCYLELINKNKLKVRGYLGISLFGRTQYWSRKE</sequence>
<proteinExistence type="predicted"/>
<protein>
    <recommendedName>
        <fullName evidence="1">DUF2147 domain-containing protein</fullName>
    </recommendedName>
</protein>
<dbReference type="RefSeq" id="WP_188598652.1">
    <property type="nucleotide sequence ID" value="NZ_BMJW01000002.1"/>
</dbReference>
<comment type="caution">
    <text evidence="2">The sequence shown here is derived from an EMBL/GenBank/DDBJ whole genome shotgun (WGS) entry which is preliminary data.</text>
</comment>
<dbReference type="Proteomes" id="UP000633278">
    <property type="component" value="Unassembled WGS sequence"/>
</dbReference>
<dbReference type="InterPro" id="IPR019223">
    <property type="entry name" value="DUF2147"/>
</dbReference>
<evidence type="ECO:0000313" key="2">
    <source>
        <dbReference type="EMBL" id="GGG97580.1"/>
    </source>
</evidence>